<dbReference type="Pfam" id="PF16355">
    <property type="entry name" value="DUF4982"/>
    <property type="match status" value="1"/>
</dbReference>
<dbReference type="EMBL" id="JAWDIO010000002">
    <property type="protein sequence ID" value="MDU0355118.1"/>
    <property type="molecule type" value="Genomic_DNA"/>
</dbReference>
<evidence type="ECO:0000256" key="3">
    <source>
        <dbReference type="ARBA" id="ARBA00023295"/>
    </source>
</evidence>
<dbReference type="InterPro" id="IPR032311">
    <property type="entry name" value="DUF4982"/>
</dbReference>
<evidence type="ECO:0000259" key="5">
    <source>
        <dbReference type="Pfam" id="PF18565"/>
    </source>
</evidence>
<evidence type="ECO:0000313" key="6">
    <source>
        <dbReference type="EMBL" id="MDU0355118.1"/>
    </source>
</evidence>
<comment type="caution">
    <text evidence="6">The sequence shown here is derived from an EMBL/GenBank/DDBJ whole genome shotgun (WGS) entry which is preliminary data.</text>
</comment>
<keyword evidence="7" id="KW-1185">Reference proteome</keyword>
<keyword evidence="3" id="KW-0326">Glycosidase</keyword>
<dbReference type="RefSeq" id="WP_316026672.1">
    <property type="nucleotide sequence ID" value="NZ_JAWDIO010000002.1"/>
</dbReference>
<evidence type="ECO:0000313" key="7">
    <source>
        <dbReference type="Proteomes" id="UP001247805"/>
    </source>
</evidence>
<sequence>MLDLAGFTKPSYHMMKTIWSEEPHIYISTQPLAESVYTVLEGQVVEKETGNWKRAKWGWRPINKHWNYPPKQNIVVEVYTNQQGVELFLNDSSLGVQYLQDNPDHILKWSVPYSAGTLTAKALDSQITTSLDTAGEPVSIQLNVDKNSLSANRYDVAHVTAQLIDKNGNPVYHHNKSIEFTINGALTRLGVDNGASDNIQKHQTNTITTVQGRALLIVQSKDLLGQAQISASLNGKISSTLAITIE</sequence>
<comment type="similarity">
    <text evidence="1">Belongs to the glycosyl hydrolase 2 family.</text>
</comment>
<feature type="domain" description="Glycoside hydrolase family 2" evidence="5">
    <location>
        <begin position="140"/>
        <end position="238"/>
    </location>
</feature>
<dbReference type="InterPro" id="IPR051913">
    <property type="entry name" value="GH2_Domain-Containing"/>
</dbReference>
<dbReference type="InterPro" id="IPR008964">
    <property type="entry name" value="Invasin/intimin_cell_adhesion"/>
</dbReference>
<feature type="domain" description="DUF4982" evidence="4">
    <location>
        <begin position="72"/>
        <end position="123"/>
    </location>
</feature>
<organism evidence="6 7">
    <name type="scientific">Paraglaciecola aquimarina</name>
    <dbReference type="NCBI Taxonomy" id="1235557"/>
    <lineage>
        <taxon>Bacteria</taxon>
        <taxon>Pseudomonadati</taxon>
        <taxon>Pseudomonadota</taxon>
        <taxon>Gammaproteobacteria</taxon>
        <taxon>Alteromonadales</taxon>
        <taxon>Alteromonadaceae</taxon>
        <taxon>Paraglaciecola</taxon>
    </lineage>
</organism>
<dbReference type="Proteomes" id="UP001247805">
    <property type="component" value="Unassembled WGS sequence"/>
</dbReference>
<protein>
    <submittedName>
        <fullName evidence="6">DUF4982 domain-containing protein</fullName>
    </submittedName>
</protein>
<accession>A0ABU3SYN3</accession>
<dbReference type="SUPFAM" id="SSF49373">
    <property type="entry name" value="Invasin/intimin cell-adhesion fragments"/>
    <property type="match status" value="1"/>
</dbReference>
<dbReference type="Pfam" id="PF18565">
    <property type="entry name" value="Glyco_hydro2_C5"/>
    <property type="match status" value="1"/>
</dbReference>
<dbReference type="PANTHER" id="PTHR42732:SF1">
    <property type="entry name" value="BETA-MANNOSIDASE"/>
    <property type="match status" value="1"/>
</dbReference>
<proteinExistence type="inferred from homology"/>
<keyword evidence="2" id="KW-0378">Hydrolase</keyword>
<dbReference type="InterPro" id="IPR013783">
    <property type="entry name" value="Ig-like_fold"/>
</dbReference>
<dbReference type="Gene3D" id="2.60.40.10">
    <property type="entry name" value="Immunoglobulins"/>
    <property type="match status" value="2"/>
</dbReference>
<reference evidence="6 7" key="1">
    <citation type="submission" date="2023-10" db="EMBL/GenBank/DDBJ databases">
        <title>Glaciecola aquimarina strain GGW-M5 nov., isolated from a coastal seawater.</title>
        <authorList>
            <person name="Bayburt H."/>
            <person name="Kim J.M."/>
            <person name="Choi B.J."/>
            <person name="Jeon C.O."/>
        </authorList>
    </citation>
    <scope>NUCLEOTIDE SEQUENCE [LARGE SCALE GENOMIC DNA]</scope>
    <source>
        <strain evidence="6 7">KCTC 32108</strain>
    </source>
</reference>
<evidence type="ECO:0000256" key="1">
    <source>
        <dbReference type="ARBA" id="ARBA00007401"/>
    </source>
</evidence>
<evidence type="ECO:0000256" key="2">
    <source>
        <dbReference type="ARBA" id="ARBA00022801"/>
    </source>
</evidence>
<gene>
    <name evidence="6" type="ORF">RS130_15500</name>
</gene>
<name>A0ABU3SYN3_9ALTE</name>
<dbReference type="PANTHER" id="PTHR42732">
    <property type="entry name" value="BETA-GALACTOSIDASE"/>
    <property type="match status" value="1"/>
</dbReference>
<dbReference type="InterPro" id="IPR040605">
    <property type="entry name" value="Glyco_hydro2_dom5"/>
</dbReference>
<evidence type="ECO:0000259" key="4">
    <source>
        <dbReference type="Pfam" id="PF16355"/>
    </source>
</evidence>